<evidence type="ECO:0000256" key="3">
    <source>
        <dbReference type="ARBA" id="ARBA00003530"/>
    </source>
</evidence>
<comment type="similarity">
    <text evidence="10">Belongs to the glycogen debranching enzyme family.</text>
</comment>
<dbReference type="InterPro" id="IPR010401">
    <property type="entry name" value="AGL/Gdb1"/>
</dbReference>
<evidence type="ECO:0000256" key="11">
    <source>
        <dbReference type="ARBA" id="ARBA00031477"/>
    </source>
</evidence>
<comment type="catalytic activity">
    <reaction evidence="2">
        <text>Hydrolysis of (1-&gt;6)-alpha-D-glucosidic branch linkages in glycogen phosphorylase limit dextrin.</text>
        <dbReference type="EC" id="3.2.1.33"/>
    </reaction>
</comment>
<dbReference type="Pfam" id="PF06202">
    <property type="entry name" value="GDE_C"/>
    <property type="match status" value="1"/>
</dbReference>
<dbReference type="SUPFAM" id="SSF51445">
    <property type="entry name" value="(Trans)glycosidases"/>
    <property type="match status" value="1"/>
</dbReference>
<comment type="function">
    <text evidence="3">Multifunctional enzyme acting as 1,4-alpha-D-glucan:1,4-alpha-D-glucan 4-alpha-D-glycosyltransferase and amylo-1,6-glucosidase in glycogen degradation.</text>
</comment>
<protein>
    <recommendedName>
        <fullName evidence="7">Glycogen debranching enzyme</fullName>
        <ecNumber evidence="5">2.4.1.25</ecNumber>
        <ecNumber evidence="6">3.2.1.33</ecNumber>
    </recommendedName>
    <alternativeName>
        <fullName evidence="11">Glycogen debrancher</fullName>
    </alternativeName>
</protein>
<dbReference type="EC" id="2.4.1.25" evidence="5"/>
<dbReference type="GO" id="GO:0005978">
    <property type="term" value="P:glycogen biosynthetic process"/>
    <property type="evidence" value="ECO:0007669"/>
    <property type="project" value="UniProtKB-KW"/>
</dbReference>
<dbReference type="InterPro" id="IPR012341">
    <property type="entry name" value="6hp_glycosidase-like_sf"/>
</dbReference>
<evidence type="ECO:0000259" key="13">
    <source>
        <dbReference type="Pfam" id="PF14701"/>
    </source>
</evidence>
<dbReference type="PANTHER" id="PTHR10569">
    <property type="entry name" value="GLYCOGEN DEBRANCHING ENZYME"/>
    <property type="match status" value="1"/>
</dbReference>
<organism evidence="15 16">
    <name type="scientific">Ditylenchus dipsaci</name>
    <dbReference type="NCBI Taxonomy" id="166011"/>
    <lineage>
        <taxon>Eukaryota</taxon>
        <taxon>Metazoa</taxon>
        <taxon>Ecdysozoa</taxon>
        <taxon>Nematoda</taxon>
        <taxon>Chromadorea</taxon>
        <taxon>Rhabditida</taxon>
        <taxon>Tylenchina</taxon>
        <taxon>Tylenchomorpha</taxon>
        <taxon>Sphaerularioidea</taxon>
        <taxon>Anguinidae</taxon>
        <taxon>Anguininae</taxon>
        <taxon>Ditylenchus</taxon>
    </lineage>
</organism>
<dbReference type="InterPro" id="IPR032792">
    <property type="entry name" value="AGL_glucanoTrfase"/>
</dbReference>
<dbReference type="InterPro" id="IPR032790">
    <property type="entry name" value="GDE_C"/>
</dbReference>
<comment type="subcellular location">
    <subcellularLocation>
        <location evidence="4">Cytoplasm</location>
    </subcellularLocation>
</comment>
<dbReference type="GO" id="GO:0005980">
    <property type="term" value="P:glycogen catabolic process"/>
    <property type="evidence" value="ECO:0007669"/>
    <property type="project" value="InterPro"/>
</dbReference>
<comment type="catalytic activity">
    <reaction evidence="1">
        <text>Transfers a segment of a (1-&gt;4)-alpha-D-glucan to a new position in an acceptor, which may be glucose or a (1-&gt;4)-alpha-D-glucan.</text>
        <dbReference type="EC" id="2.4.1.25"/>
    </reaction>
</comment>
<dbReference type="InterPro" id="IPR008928">
    <property type="entry name" value="6-hairpin_glycosidase_sf"/>
</dbReference>
<dbReference type="Gene3D" id="3.20.20.80">
    <property type="entry name" value="Glycosidases"/>
    <property type="match status" value="2"/>
</dbReference>
<dbReference type="InterPro" id="IPR017853">
    <property type="entry name" value="GH"/>
</dbReference>
<evidence type="ECO:0000256" key="10">
    <source>
        <dbReference type="ARBA" id="ARBA00025780"/>
    </source>
</evidence>
<keyword evidence="15" id="KW-1185">Reference proteome</keyword>
<evidence type="ECO:0000256" key="5">
    <source>
        <dbReference type="ARBA" id="ARBA00012560"/>
    </source>
</evidence>
<dbReference type="FunFam" id="3.20.20.80:FF:000108">
    <property type="entry name" value="glycogen debranching enzyme"/>
    <property type="match status" value="1"/>
</dbReference>
<evidence type="ECO:0000313" key="16">
    <source>
        <dbReference type="WBParaSite" id="jg11628"/>
    </source>
</evidence>
<evidence type="ECO:0000259" key="14">
    <source>
        <dbReference type="Pfam" id="PF14702"/>
    </source>
</evidence>
<evidence type="ECO:0000256" key="4">
    <source>
        <dbReference type="ARBA" id="ARBA00004496"/>
    </source>
</evidence>
<dbReference type="FunFam" id="3.20.20.80:FF:000070">
    <property type="entry name" value="GDB1p Glycogen debranching enzyme"/>
    <property type="match status" value="1"/>
</dbReference>
<feature type="domain" description="Glycogen debranching enzyme C-terminal" evidence="12">
    <location>
        <begin position="1003"/>
        <end position="1413"/>
    </location>
</feature>
<evidence type="ECO:0000256" key="9">
    <source>
        <dbReference type="ARBA" id="ARBA00023268"/>
    </source>
</evidence>
<dbReference type="EC" id="3.2.1.33" evidence="6"/>
<reference evidence="16" key="1">
    <citation type="submission" date="2022-11" db="UniProtKB">
        <authorList>
            <consortium name="WormBaseParasite"/>
        </authorList>
    </citation>
    <scope>IDENTIFICATION</scope>
</reference>
<dbReference type="Gene3D" id="1.50.10.10">
    <property type="match status" value="1"/>
</dbReference>
<dbReference type="Pfam" id="PF14701">
    <property type="entry name" value="hDGE_amylase"/>
    <property type="match status" value="1"/>
</dbReference>
<evidence type="ECO:0000256" key="7">
    <source>
        <dbReference type="ARBA" id="ARBA00020723"/>
    </source>
</evidence>
<dbReference type="WBParaSite" id="jg11628">
    <property type="protein sequence ID" value="jg11628"/>
    <property type="gene ID" value="jg11628"/>
</dbReference>
<evidence type="ECO:0000313" key="15">
    <source>
        <dbReference type="Proteomes" id="UP000887574"/>
    </source>
</evidence>
<feature type="domain" description="Glycogen debranching enzyme central" evidence="14">
    <location>
        <begin position="672"/>
        <end position="907"/>
    </location>
</feature>
<evidence type="ECO:0000256" key="8">
    <source>
        <dbReference type="ARBA" id="ARBA00023056"/>
    </source>
</evidence>
<keyword evidence="8" id="KW-0320">Glycogen biosynthesis</keyword>
<evidence type="ECO:0000256" key="2">
    <source>
        <dbReference type="ARBA" id="ARBA00000927"/>
    </source>
</evidence>
<dbReference type="Pfam" id="PF14702">
    <property type="entry name" value="hGDE_central"/>
    <property type="match status" value="1"/>
</dbReference>
<dbReference type="Proteomes" id="UP000887574">
    <property type="component" value="Unplaced"/>
</dbReference>
<dbReference type="SUPFAM" id="SSF48208">
    <property type="entry name" value="Six-hairpin glycosidases"/>
    <property type="match status" value="1"/>
</dbReference>
<dbReference type="NCBIfam" id="TIGR01531">
    <property type="entry name" value="glyc_debranch"/>
    <property type="match status" value="1"/>
</dbReference>
<feature type="domain" description="Glycogen debranching enzyme glucanotransferase" evidence="13">
    <location>
        <begin position="119"/>
        <end position="532"/>
    </location>
</feature>
<evidence type="ECO:0000256" key="6">
    <source>
        <dbReference type="ARBA" id="ARBA00012778"/>
    </source>
</evidence>
<keyword evidence="9" id="KW-0511">Multifunctional enzyme</keyword>
<name>A0A915CSE8_9BILA</name>
<dbReference type="GO" id="GO:0005737">
    <property type="term" value="C:cytoplasm"/>
    <property type="evidence" value="ECO:0007669"/>
    <property type="project" value="UniProtKB-SubCell"/>
</dbReference>
<dbReference type="InterPro" id="IPR032788">
    <property type="entry name" value="AGL_central"/>
</dbReference>
<dbReference type="InterPro" id="IPR006421">
    <property type="entry name" value="Glycogen_debranch_met"/>
</dbReference>
<sequence length="1431" mass="161217">MVLLHQCIGKEVLQNGHAFKPPPSSPSTTTLCIELNQGEFLDSRVVRLQKGWNLQFVCGKGLLGNAVQLNICGTDKHFKFGQLSSVSELDSGNVRQLSCDFFGAFKYEFFLASDPKHRLDMDTSLVITHIAKLLGPLPEWEDRMRVSKEAGYNVCHLTPVQTLGVSNSSYSIADYHQLNPLFQADFQQLEKFVQKMETEWHMFTIQDVVWNHAAKNAQWLWDHPECAFNCDNSPHMIPAYVIDRVLQHFSKEIGESKWEHKGLPAFIDSESHLLALRRILESEVFPSIRLHEFFQVDVDKTVQDFKQKASGSAACENLSDSSSVTVMPDLQYRRFGASVDLDQALKVFNKPRSDASSEEDRLEKCSSEFRYHLENLNEEAVKIALDHCYAGINATMGHVAYERVDGITNYFLHRENTSSWQEDEKLAYNSSTSPFLMACNGWVMNADPLVNFAEAPSTVYLRRELVCWGDCVKLNYGRKPEDCPYLWNYMKQYSEQCAKIFHGFRIDNCHSTPIHVAEYLLAAARKIRKNLYVVAELFTGNEALDNLFVNRLGITSLIRECQNAPDSHEQGRFVYRYGGDPVGAFHFKSTRPAPPSVSHALFYDQTHDNPSPYQKRTPYDYVPTAAMTAMAYCASGTVRGYDELVPFNIDVVREERLYHNWSEISADANLMGLIKARRLFNVLHADLAENGFSEIFVDQVNEDIWTPQCKDIHIADDITGILFEVKTVESQLQNGVMDANSTESGVQESVSDRIEGLKNFSVEVYENVPLDKSMAVDVSEHSIHFKLFTSGSAIAFKIQPKKDTATACAAIEKAVGSEEISKELQSHLRKLEMQTFNYILFRCEAEEQSVQGEGAYDVPNFGKLVYCGLEGIHPVLKRIQETNDLGHPLCCNLRDGSWIADYIVGRLERLTELQPIAQLFKGMFGLLKQGVPNFLQPAYFELIFSYLYKSVECVLNEKIFSVSHLPKVEITEKLSFSSISFLAPIPSAKLPLLASGVSENSLRDPPSLAAGLPHFAEGIWRNWGRDTFIALPGVLLLTGRLEEARCIILAFAGTLRHGLIPNLLAEGKAARYNCRDAVWFWLVAVLKYVDMVPGGEKLLGEQVLRLYPTDDAQYGEQEKTEALHETMYEALQRHFNKIFFRERNAGHQIDEQMTDQGFNLSAFIDHESGLVFGGNQWNCGTWMDKMGSSEKAGNKGQPATPRDGAAVELQGLALFVAQKLAKLSGGESFPHTHLKSETTCWTWTEWAAKLKESFAHKFYVDQNNQDHAGFTDFQLRPNFCMALDAVPNIVEPEKAWSALKIAGEVLGAPLGICTLDPSDWAYNGNYNNDDDGTNKSTAKGWNYHQGPEWLWVAGVYLSAKLKVAHLLKPKTRELPDHLKGSLWCSLPELTNQNGQPCSHSCPAQAWSVGCFLETCTAWTFFCNNDNFLLEC</sequence>
<dbReference type="CDD" id="cd11327">
    <property type="entry name" value="AmyAc_Glg_debranch_2"/>
    <property type="match status" value="1"/>
</dbReference>
<dbReference type="GO" id="GO:0004134">
    <property type="term" value="F:4-alpha-glucanotransferase activity"/>
    <property type="evidence" value="ECO:0007669"/>
    <property type="project" value="UniProtKB-EC"/>
</dbReference>
<evidence type="ECO:0000256" key="1">
    <source>
        <dbReference type="ARBA" id="ARBA00000439"/>
    </source>
</evidence>
<accession>A0A915CSE8</accession>
<dbReference type="PANTHER" id="PTHR10569:SF2">
    <property type="entry name" value="GLYCOGEN DEBRANCHING ENZYME"/>
    <property type="match status" value="1"/>
</dbReference>
<evidence type="ECO:0000259" key="12">
    <source>
        <dbReference type="Pfam" id="PF06202"/>
    </source>
</evidence>
<dbReference type="GO" id="GO:0004135">
    <property type="term" value="F:amylo-alpha-1,6-glucosidase activity"/>
    <property type="evidence" value="ECO:0007669"/>
    <property type="project" value="UniProtKB-EC"/>
</dbReference>
<proteinExistence type="inferred from homology"/>